<dbReference type="GO" id="GO:0006865">
    <property type="term" value="P:amino acid transport"/>
    <property type="evidence" value="ECO:0007669"/>
    <property type="project" value="UniProtKB-KW"/>
</dbReference>
<dbReference type="InterPro" id="IPR000515">
    <property type="entry name" value="MetI-like"/>
</dbReference>
<evidence type="ECO:0000259" key="11">
    <source>
        <dbReference type="PROSITE" id="PS50928"/>
    </source>
</evidence>
<feature type="transmembrane region" description="Helical" evidence="10">
    <location>
        <begin position="92"/>
        <end position="114"/>
    </location>
</feature>
<keyword evidence="13" id="KW-1185">Reference proteome</keyword>
<dbReference type="GO" id="GO:0043190">
    <property type="term" value="C:ATP-binding cassette (ABC) transporter complex"/>
    <property type="evidence" value="ECO:0007669"/>
    <property type="project" value="InterPro"/>
</dbReference>
<evidence type="ECO:0000256" key="9">
    <source>
        <dbReference type="ARBA" id="ARBA00023136"/>
    </source>
</evidence>
<feature type="transmembrane region" description="Helical" evidence="10">
    <location>
        <begin position="359"/>
        <end position="384"/>
    </location>
</feature>
<dbReference type="PATRIC" id="fig|1354255.3.peg.3186"/>
<dbReference type="InterPro" id="IPR010065">
    <property type="entry name" value="AA_ABC_transptr_permease_3TM"/>
</dbReference>
<evidence type="ECO:0000256" key="6">
    <source>
        <dbReference type="ARBA" id="ARBA00022692"/>
    </source>
</evidence>
<evidence type="ECO:0000256" key="4">
    <source>
        <dbReference type="ARBA" id="ARBA00022475"/>
    </source>
</evidence>
<evidence type="ECO:0000256" key="1">
    <source>
        <dbReference type="ARBA" id="ARBA00004429"/>
    </source>
</evidence>
<protein>
    <submittedName>
        <fullName evidence="12">Permease component of a glutamate/aspartate transporter</fullName>
    </submittedName>
</protein>
<dbReference type="AlphaFoldDB" id="A0A1B7HKP8"/>
<keyword evidence="9 10" id="KW-0472">Membrane</keyword>
<dbReference type="NCBIfam" id="TIGR01726">
    <property type="entry name" value="HEQRo_perm_3TM"/>
    <property type="match status" value="1"/>
</dbReference>
<evidence type="ECO:0000256" key="8">
    <source>
        <dbReference type="ARBA" id="ARBA00022989"/>
    </source>
</evidence>
<evidence type="ECO:0000256" key="10">
    <source>
        <dbReference type="RuleBase" id="RU363032"/>
    </source>
</evidence>
<dbReference type="EMBL" id="LXEO01000047">
    <property type="protein sequence ID" value="OAT16214.1"/>
    <property type="molecule type" value="Genomic_DNA"/>
</dbReference>
<dbReference type="FunFam" id="1.10.3720.10:FF:000047">
    <property type="entry name" value="Amino acid ABC transporter, permease protein"/>
    <property type="match status" value="1"/>
</dbReference>
<comment type="caution">
    <text evidence="12">The sequence shown here is derived from an EMBL/GenBank/DDBJ whole genome shotgun (WGS) entry which is preliminary data.</text>
</comment>
<organism evidence="12 13">
    <name type="scientific">Buttiauxella noackiae ATCC 51607</name>
    <dbReference type="NCBI Taxonomy" id="1354255"/>
    <lineage>
        <taxon>Bacteria</taxon>
        <taxon>Pseudomonadati</taxon>
        <taxon>Pseudomonadota</taxon>
        <taxon>Gammaproteobacteria</taxon>
        <taxon>Enterobacterales</taxon>
        <taxon>Enterobacteriaceae</taxon>
        <taxon>Buttiauxella</taxon>
    </lineage>
</organism>
<reference evidence="12 13" key="1">
    <citation type="submission" date="2016-04" db="EMBL/GenBank/DDBJ databases">
        <title>ATOL: Assembling a taxonomically balanced genome-scale reconstruction of the evolutionary history of the Enterobacteriaceae.</title>
        <authorList>
            <person name="Plunkett G.III."/>
            <person name="Neeno-Eckwall E.C."/>
            <person name="Glasner J.D."/>
            <person name="Perna N.T."/>
        </authorList>
    </citation>
    <scope>NUCLEOTIDE SEQUENCE [LARGE SCALE GENOMIC DNA]</scope>
    <source>
        <strain evidence="12 13">ATCC 51607</strain>
    </source>
</reference>
<dbReference type="RefSeq" id="WP_064555479.1">
    <property type="nucleotide sequence ID" value="NZ_LXEO01000047.1"/>
</dbReference>
<comment type="similarity">
    <text evidence="2">Belongs to the binding-protein-dependent transport system permease family. HisMQ subfamily.</text>
</comment>
<keyword evidence="5" id="KW-0997">Cell inner membrane</keyword>
<name>A0A1B7HKP8_9ENTR</name>
<feature type="transmembrane region" description="Helical" evidence="10">
    <location>
        <begin position="261"/>
        <end position="280"/>
    </location>
</feature>
<evidence type="ECO:0000313" key="13">
    <source>
        <dbReference type="Proteomes" id="UP000078286"/>
    </source>
</evidence>
<dbReference type="InterPro" id="IPR043429">
    <property type="entry name" value="ArtM/GltK/GlnP/TcyL/YhdX-like"/>
</dbReference>
<comment type="subcellular location">
    <subcellularLocation>
        <location evidence="1">Cell inner membrane</location>
        <topology evidence="1">Multi-pass membrane protein</topology>
    </subcellularLocation>
    <subcellularLocation>
        <location evidence="10">Cell membrane</location>
        <topology evidence="10">Multi-pass membrane protein</topology>
    </subcellularLocation>
</comment>
<dbReference type="PROSITE" id="PS50928">
    <property type="entry name" value="ABC_TM1"/>
    <property type="match status" value="1"/>
</dbReference>
<feature type="domain" description="ABC transmembrane type-1" evidence="11">
    <location>
        <begin position="88"/>
        <end position="381"/>
    </location>
</feature>
<dbReference type="CDD" id="cd06261">
    <property type="entry name" value="TM_PBP2"/>
    <property type="match status" value="1"/>
</dbReference>
<keyword evidence="7" id="KW-0029">Amino-acid transport</keyword>
<feature type="transmembrane region" description="Helical" evidence="10">
    <location>
        <begin position="181"/>
        <end position="200"/>
    </location>
</feature>
<sequence>MSHRRPIVKGDISFSNPAVRAWLFQIIAVAIVVGIAVYLIHNTVTNLSNRGITSGFAFLDRSAGFGIVQHLIDYEQGDTYGRVFVVGLLNTLLVSALCIVFASFIGFFLGLARLSDNWLLRKLSTFYIETFRNIPPLLQIFFWYFAVLRNLPGPRQAVNAFDLLFLSNRGLYIPSPQLGEGVLAFIGALLLALIISAGLYRYNKMHQIKTGQLRRTWPYALGLLFLLPLLAHWLFGAALHWDVPALRGFNFRGGMVLIPELAALTLALSVYTSAFIAEIIRAGIQSVPYGQHEAARSLGIPNPVTLRQVIIPQAMRVIIPPLTSQYLNIVKNSSLAAAIGYPDMVSLFAGTVLNQTGQAIETIAITMSVYLIISLTISLLMNIYNRRIALVER</sequence>
<feature type="transmembrane region" description="Helical" evidence="10">
    <location>
        <begin position="335"/>
        <end position="353"/>
    </location>
</feature>
<feature type="transmembrane region" description="Helical" evidence="10">
    <location>
        <begin position="221"/>
        <end position="241"/>
    </location>
</feature>
<dbReference type="PANTHER" id="PTHR30614:SF37">
    <property type="entry name" value="AMINO-ACID ABC TRANSPORTER PERMEASE PROTEIN YHDX-RELATED"/>
    <property type="match status" value="1"/>
</dbReference>
<feature type="transmembrane region" description="Helical" evidence="10">
    <location>
        <begin position="126"/>
        <end position="146"/>
    </location>
</feature>
<dbReference type="FunFam" id="1.10.3720.10:FF:000051">
    <property type="entry name" value="Amino acid ABC transporter, permease protein"/>
    <property type="match status" value="1"/>
</dbReference>
<dbReference type="Gene3D" id="1.10.3720.10">
    <property type="entry name" value="MetI-like"/>
    <property type="match status" value="2"/>
</dbReference>
<dbReference type="Pfam" id="PF00528">
    <property type="entry name" value="BPD_transp_1"/>
    <property type="match status" value="1"/>
</dbReference>
<gene>
    <name evidence="12" type="ORF">M979_3093</name>
</gene>
<dbReference type="Proteomes" id="UP000078286">
    <property type="component" value="Unassembled WGS sequence"/>
</dbReference>
<evidence type="ECO:0000313" key="12">
    <source>
        <dbReference type="EMBL" id="OAT16214.1"/>
    </source>
</evidence>
<keyword evidence="6 10" id="KW-0812">Transmembrane</keyword>
<evidence type="ECO:0000256" key="2">
    <source>
        <dbReference type="ARBA" id="ARBA00010072"/>
    </source>
</evidence>
<dbReference type="PANTHER" id="PTHR30614">
    <property type="entry name" value="MEMBRANE COMPONENT OF AMINO ACID ABC TRANSPORTER"/>
    <property type="match status" value="1"/>
</dbReference>
<feature type="transmembrane region" description="Helical" evidence="10">
    <location>
        <begin position="21"/>
        <end position="40"/>
    </location>
</feature>
<dbReference type="SUPFAM" id="SSF161098">
    <property type="entry name" value="MetI-like"/>
    <property type="match status" value="2"/>
</dbReference>
<evidence type="ECO:0000256" key="3">
    <source>
        <dbReference type="ARBA" id="ARBA00022448"/>
    </source>
</evidence>
<evidence type="ECO:0000256" key="7">
    <source>
        <dbReference type="ARBA" id="ARBA00022970"/>
    </source>
</evidence>
<keyword evidence="8 10" id="KW-1133">Transmembrane helix</keyword>
<evidence type="ECO:0000256" key="5">
    <source>
        <dbReference type="ARBA" id="ARBA00022519"/>
    </source>
</evidence>
<dbReference type="GO" id="GO:0022857">
    <property type="term" value="F:transmembrane transporter activity"/>
    <property type="evidence" value="ECO:0007669"/>
    <property type="project" value="InterPro"/>
</dbReference>
<dbReference type="InterPro" id="IPR035906">
    <property type="entry name" value="MetI-like_sf"/>
</dbReference>
<proteinExistence type="inferred from homology"/>
<keyword evidence="3 10" id="KW-0813">Transport</keyword>
<accession>A0A1B7HKP8</accession>
<keyword evidence="4" id="KW-1003">Cell membrane</keyword>